<dbReference type="EC" id="2.4.-.-" evidence="2"/>
<evidence type="ECO:0000313" key="2">
    <source>
        <dbReference type="EMBL" id="UQZ86623.1"/>
    </source>
</evidence>
<dbReference type="Proteomes" id="UP001057134">
    <property type="component" value="Chromosome"/>
</dbReference>
<feature type="domain" description="Glycosyltransferase 2-like" evidence="1">
    <location>
        <begin position="194"/>
        <end position="305"/>
    </location>
</feature>
<dbReference type="RefSeq" id="WP_249862144.1">
    <property type="nucleotide sequence ID" value="NZ_CP027059.1"/>
</dbReference>
<evidence type="ECO:0000259" key="1">
    <source>
        <dbReference type="Pfam" id="PF00535"/>
    </source>
</evidence>
<keyword evidence="2" id="KW-0808">Transferase</keyword>
<sequence>MIVFILDSRHHPAAQHTQRSLDAVCPDGCQTIFLDANPATVMNQVIAASDDPFFITLYAGETFSPVLLHEMERRMERCPGRTAGMLVKQTVKGKHLPDIPRGPLVWRTDAVRSDASPGFAAKEEFPFESFILLEKQHRLSPAWEWEELSGDGWHPHRRSIPGWRRPEKEWEWVYPALTARERTCPSQHIYPTVTVVICTYNDGDYIRWAIRSVFAQTYPYWELIVVDDASDDQTQSRLEPLTAPNVRIIRNDGNRGKSHCLNLALSAARGDWLLELDADDWLAPECLQRLMDHAEGMPGAGAWYADHVEWHERANQELVYGREGGSMPVFSASGLLTTARPLAPRLYRVQVLKELGGWLTTDPFEGRLYEDFQILLRISFRYPVRYVRTPLYHRRLRRGSITHRMSGRYEAWKAWMKQAEWKAGGKSE</sequence>
<reference evidence="2" key="1">
    <citation type="submission" date="2018-02" db="EMBL/GenBank/DDBJ databases">
        <authorList>
            <person name="Kim S.-K."/>
            <person name="Jung H.-I."/>
            <person name="Lee S.-W."/>
        </authorList>
    </citation>
    <scope>NUCLEOTIDE SEQUENCE</scope>
    <source>
        <strain evidence="2">SK3146</strain>
    </source>
</reference>
<dbReference type="PANTHER" id="PTHR43685">
    <property type="entry name" value="GLYCOSYLTRANSFERASE"/>
    <property type="match status" value="1"/>
</dbReference>
<reference evidence="2" key="2">
    <citation type="journal article" date="2021" name="J Anim Sci Technol">
        <title>Complete genome sequence of Paenibacillus konkukensis sp. nov. SK3146 as a potential probiotic strain.</title>
        <authorList>
            <person name="Jung H.I."/>
            <person name="Park S."/>
            <person name="Niu K.M."/>
            <person name="Lee S.W."/>
            <person name="Kothari D."/>
            <person name="Yi K.J."/>
            <person name="Kim S.K."/>
        </authorList>
    </citation>
    <scope>NUCLEOTIDE SEQUENCE</scope>
    <source>
        <strain evidence="2">SK3146</strain>
    </source>
</reference>
<name>A0ABY4RYL1_9BACL</name>
<keyword evidence="3" id="KW-1185">Reference proteome</keyword>
<dbReference type="InterPro" id="IPR029044">
    <property type="entry name" value="Nucleotide-diphossugar_trans"/>
</dbReference>
<dbReference type="EMBL" id="CP027059">
    <property type="protein sequence ID" value="UQZ86623.1"/>
    <property type="molecule type" value="Genomic_DNA"/>
</dbReference>
<dbReference type="PANTHER" id="PTHR43685:SF2">
    <property type="entry name" value="GLYCOSYLTRANSFERASE 2-LIKE DOMAIN-CONTAINING PROTEIN"/>
    <property type="match status" value="1"/>
</dbReference>
<accession>A0ABY4RYL1</accession>
<dbReference type="Gene3D" id="3.90.550.10">
    <property type="entry name" value="Spore Coat Polysaccharide Biosynthesis Protein SpsA, Chain A"/>
    <property type="match status" value="1"/>
</dbReference>
<dbReference type="InterPro" id="IPR001173">
    <property type="entry name" value="Glyco_trans_2-like"/>
</dbReference>
<organism evidence="2 3">
    <name type="scientific">Paenibacillus konkukensis</name>
    <dbReference type="NCBI Taxonomy" id="2020716"/>
    <lineage>
        <taxon>Bacteria</taxon>
        <taxon>Bacillati</taxon>
        <taxon>Bacillota</taxon>
        <taxon>Bacilli</taxon>
        <taxon>Bacillales</taxon>
        <taxon>Paenibacillaceae</taxon>
        <taxon>Paenibacillus</taxon>
    </lineage>
</organism>
<dbReference type="SUPFAM" id="SSF53448">
    <property type="entry name" value="Nucleotide-diphospho-sugar transferases"/>
    <property type="match status" value="1"/>
</dbReference>
<dbReference type="InterPro" id="IPR050834">
    <property type="entry name" value="Glycosyltransf_2"/>
</dbReference>
<evidence type="ECO:0000313" key="3">
    <source>
        <dbReference type="Proteomes" id="UP001057134"/>
    </source>
</evidence>
<keyword evidence="2" id="KW-0328">Glycosyltransferase</keyword>
<dbReference type="Pfam" id="PF00535">
    <property type="entry name" value="Glycos_transf_2"/>
    <property type="match status" value="1"/>
</dbReference>
<protein>
    <submittedName>
        <fullName evidence="2">Glycosyltransferase EpsH</fullName>
        <ecNumber evidence="2">2.4.-.-</ecNumber>
    </submittedName>
</protein>
<dbReference type="CDD" id="cd00761">
    <property type="entry name" value="Glyco_tranf_GTA_type"/>
    <property type="match status" value="1"/>
</dbReference>
<proteinExistence type="predicted"/>
<gene>
    <name evidence="2" type="primary">epsH_2</name>
    <name evidence="2" type="ORF">SK3146_05916</name>
</gene>
<dbReference type="GO" id="GO:0016757">
    <property type="term" value="F:glycosyltransferase activity"/>
    <property type="evidence" value="ECO:0007669"/>
    <property type="project" value="UniProtKB-KW"/>
</dbReference>